<comment type="caution">
    <text evidence="2">The sequence shown here is derived from an EMBL/GenBank/DDBJ whole genome shotgun (WGS) entry which is preliminary data.</text>
</comment>
<dbReference type="GeneID" id="36528917"/>
<evidence type="ECO:0000313" key="3">
    <source>
        <dbReference type="Proteomes" id="UP000234474"/>
    </source>
</evidence>
<organism evidence="2 3">
    <name type="scientific">Aspergillus novofumigatus (strain IBT 16806)</name>
    <dbReference type="NCBI Taxonomy" id="1392255"/>
    <lineage>
        <taxon>Eukaryota</taxon>
        <taxon>Fungi</taxon>
        <taxon>Dikarya</taxon>
        <taxon>Ascomycota</taxon>
        <taxon>Pezizomycotina</taxon>
        <taxon>Eurotiomycetes</taxon>
        <taxon>Eurotiomycetidae</taxon>
        <taxon>Eurotiales</taxon>
        <taxon>Aspergillaceae</taxon>
        <taxon>Aspergillus</taxon>
        <taxon>Aspergillus subgen. Fumigati</taxon>
    </lineage>
</organism>
<accession>A0A2I1BXS0</accession>
<keyword evidence="1" id="KW-0472">Membrane</keyword>
<protein>
    <submittedName>
        <fullName evidence="2">Uncharacterized protein</fullName>
    </submittedName>
</protein>
<dbReference type="VEuPathDB" id="FungiDB:P174DRAFT_290283"/>
<reference evidence="3" key="1">
    <citation type="journal article" date="2018" name="Proc. Natl. Acad. Sci. U.S.A.">
        <title>Linking secondary metabolites to gene clusters through genome sequencing of six diverse Aspergillus species.</title>
        <authorList>
            <person name="Kaerboelling I."/>
            <person name="Vesth T.C."/>
            <person name="Frisvad J.C."/>
            <person name="Nybo J.L."/>
            <person name="Theobald S."/>
            <person name="Kuo A."/>
            <person name="Bowyer P."/>
            <person name="Matsuda Y."/>
            <person name="Mondo S."/>
            <person name="Lyhne E.K."/>
            <person name="Kogle M.E."/>
            <person name="Clum A."/>
            <person name="Lipzen A."/>
            <person name="Salamov A."/>
            <person name="Ngan C.Y."/>
            <person name="Daum C."/>
            <person name="Chiniquy J."/>
            <person name="Barry K."/>
            <person name="LaButti K."/>
            <person name="Haridas S."/>
            <person name="Simmons B.A."/>
            <person name="Magnuson J.K."/>
            <person name="Mortensen U.H."/>
            <person name="Larsen T.O."/>
            <person name="Grigoriev I.V."/>
            <person name="Baker S.E."/>
            <person name="Andersen M.R."/>
        </authorList>
    </citation>
    <scope>NUCLEOTIDE SEQUENCE [LARGE SCALE GENOMIC DNA]</scope>
    <source>
        <strain evidence="3">IBT 16806</strain>
    </source>
</reference>
<keyword evidence="1" id="KW-1133">Transmembrane helix</keyword>
<feature type="transmembrane region" description="Helical" evidence="1">
    <location>
        <begin position="52"/>
        <end position="69"/>
    </location>
</feature>
<dbReference type="RefSeq" id="XP_024678769.1">
    <property type="nucleotide sequence ID" value="XM_024821591.1"/>
</dbReference>
<dbReference type="AlphaFoldDB" id="A0A2I1BXS0"/>
<sequence length="77" mass="8839">MPRYGSAPSQSDPIYKKTLNGPMYIYIGVVNRDRNIPWSAKLATGRGKRSTALFRAYIICNITVVYVTVQRYTELFF</sequence>
<keyword evidence="3" id="KW-1185">Reference proteome</keyword>
<keyword evidence="1" id="KW-0812">Transmembrane</keyword>
<evidence type="ECO:0000256" key="1">
    <source>
        <dbReference type="SAM" id="Phobius"/>
    </source>
</evidence>
<name>A0A2I1BXS0_ASPN1</name>
<dbReference type="EMBL" id="MSZS01000008">
    <property type="protein sequence ID" value="PKX90174.1"/>
    <property type="molecule type" value="Genomic_DNA"/>
</dbReference>
<proteinExistence type="predicted"/>
<evidence type="ECO:0000313" key="2">
    <source>
        <dbReference type="EMBL" id="PKX90174.1"/>
    </source>
</evidence>
<dbReference type="Proteomes" id="UP000234474">
    <property type="component" value="Unassembled WGS sequence"/>
</dbReference>
<gene>
    <name evidence="2" type="ORF">P174DRAFT_290283</name>
</gene>